<reference evidence="1" key="1">
    <citation type="submission" date="2018-02" db="EMBL/GenBank/DDBJ databases">
        <title>Rhizophora mucronata_Transcriptome.</title>
        <authorList>
            <person name="Meera S.P."/>
            <person name="Sreeshan A."/>
            <person name="Augustine A."/>
        </authorList>
    </citation>
    <scope>NUCLEOTIDE SEQUENCE</scope>
    <source>
        <tissue evidence="1">Leaf</tissue>
    </source>
</reference>
<organism evidence="1">
    <name type="scientific">Rhizophora mucronata</name>
    <name type="common">Asiatic mangrove</name>
    <dbReference type="NCBI Taxonomy" id="61149"/>
    <lineage>
        <taxon>Eukaryota</taxon>
        <taxon>Viridiplantae</taxon>
        <taxon>Streptophyta</taxon>
        <taxon>Embryophyta</taxon>
        <taxon>Tracheophyta</taxon>
        <taxon>Spermatophyta</taxon>
        <taxon>Magnoliopsida</taxon>
        <taxon>eudicotyledons</taxon>
        <taxon>Gunneridae</taxon>
        <taxon>Pentapetalae</taxon>
        <taxon>rosids</taxon>
        <taxon>fabids</taxon>
        <taxon>Malpighiales</taxon>
        <taxon>Rhizophoraceae</taxon>
        <taxon>Rhizophora</taxon>
    </lineage>
</organism>
<accession>A0A2P2QN19</accession>
<proteinExistence type="predicted"/>
<protein>
    <submittedName>
        <fullName evidence="1">Uncharacterized protein</fullName>
    </submittedName>
</protein>
<evidence type="ECO:0000313" key="1">
    <source>
        <dbReference type="EMBL" id="MBX68304.1"/>
    </source>
</evidence>
<name>A0A2P2QN19_RHIMU</name>
<dbReference type="EMBL" id="GGEC01087820">
    <property type="protein sequence ID" value="MBX68304.1"/>
    <property type="molecule type" value="Transcribed_RNA"/>
</dbReference>
<dbReference type="AlphaFoldDB" id="A0A2P2QN19"/>
<sequence>MVRLQNNCQVTAHLCYIL</sequence>